<evidence type="ECO:0000313" key="1">
    <source>
        <dbReference type="EMBL" id="KAK4017212.1"/>
    </source>
</evidence>
<reference evidence="1 2" key="1">
    <citation type="journal article" date="2023" name="Nucleic Acids Res.">
        <title>The hologenome of Daphnia magna reveals possible DNA methylation and microbiome-mediated evolution of the host genome.</title>
        <authorList>
            <person name="Chaturvedi A."/>
            <person name="Li X."/>
            <person name="Dhandapani V."/>
            <person name="Marshall H."/>
            <person name="Kissane S."/>
            <person name="Cuenca-Cambronero M."/>
            <person name="Asole G."/>
            <person name="Calvet F."/>
            <person name="Ruiz-Romero M."/>
            <person name="Marangio P."/>
            <person name="Guigo R."/>
            <person name="Rago D."/>
            <person name="Mirbahai L."/>
            <person name="Eastwood N."/>
            <person name="Colbourne J.K."/>
            <person name="Zhou J."/>
            <person name="Mallon E."/>
            <person name="Orsini L."/>
        </authorList>
    </citation>
    <scope>NUCLEOTIDE SEQUENCE [LARGE SCALE GENOMIC DNA]</scope>
    <source>
        <strain evidence="1">LRV0_1</strain>
    </source>
</reference>
<name>A0ABQ9ZWE6_9CRUS</name>
<proteinExistence type="predicted"/>
<gene>
    <name evidence="1" type="ORF">OUZ56_032161</name>
</gene>
<dbReference type="EMBL" id="JAOYFB010000005">
    <property type="protein sequence ID" value="KAK4017212.1"/>
    <property type="molecule type" value="Genomic_DNA"/>
</dbReference>
<organism evidence="1 2">
    <name type="scientific">Daphnia magna</name>
    <dbReference type="NCBI Taxonomy" id="35525"/>
    <lineage>
        <taxon>Eukaryota</taxon>
        <taxon>Metazoa</taxon>
        <taxon>Ecdysozoa</taxon>
        <taxon>Arthropoda</taxon>
        <taxon>Crustacea</taxon>
        <taxon>Branchiopoda</taxon>
        <taxon>Diplostraca</taxon>
        <taxon>Cladocera</taxon>
        <taxon>Anomopoda</taxon>
        <taxon>Daphniidae</taxon>
        <taxon>Daphnia</taxon>
    </lineage>
</organism>
<dbReference type="Proteomes" id="UP001234178">
    <property type="component" value="Unassembled WGS sequence"/>
</dbReference>
<keyword evidence="2" id="KW-1185">Reference proteome</keyword>
<sequence>MEKLKRHKMTSKHFRSVHLIALIKVQRKEIADACIHHSQENNIVLLGTPGIIREYRFPGVDTVDLVSMGAGFEIVCTLIFELMHSRSVFGHSR</sequence>
<protein>
    <submittedName>
        <fullName evidence="1">Uncharacterized protein</fullName>
    </submittedName>
</protein>
<accession>A0ABQ9ZWE6</accession>
<evidence type="ECO:0000313" key="2">
    <source>
        <dbReference type="Proteomes" id="UP001234178"/>
    </source>
</evidence>
<comment type="caution">
    <text evidence="1">The sequence shown here is derived from an EMBL/GenBank/DDBJ whole genome shotgun (WGS) entry which is preliminary data.</text>
</comment>